<protein>
    <submittedName>
        <fullName evidence="5">3'-5' exonuclease</fullName>
    </submittedName>
</protein>
<proteinExistence type="predicted"/>
<keyword evidence="2" id="KW-0378">Hydrolase</keyword>
<dbReference type="PANTHER" id="PTHR23044">
    <property type="entry name" value="3'-5' EXONUCLEASE ERI1-RELATED"/>
    <property type="match status" value="1"/>
</dbReference>
<dbReference type="SUPFAM" id="SSF53098">
    <property type="entry name" value="Ribonuclease H-like"/>
    <property type="match status" value="1"/>
</dbReference>
<dbReference type="OrthoDB" id="159416at2"/>
<organism evidence="5 6">
    <name type="scientific">Paenibacillus tyrfis</name>
    <dbReference type="NCBI Taxonomy" id="1501230"/>
    <lineage>
        <taxon>Bacteria</taxon>
        <taxon>Bacillati</taxon>
        <taxon>Bacillota</taxon>
        <taxon>Bacilli</taxon>
        <taxon>Bacillales</taxon>
        <taxon>Paenibacillaceae</taxon>
        <taxon>Paenibacillus</taxon>
    </lineage>
</organism>
<dbReference type="AlphaFoldDB" id="A0A081P0S0"/>
<keyword evidence="1" id="KW-0540">Nuclease</keyword>
<dbReference type="RefSeq" id="WP_036685298.1">
    <property type="nucleotide sequence ID" value="NZ_JNVM01000016.1"/>
</dbReference>
<dbReference type="CDD" id="cd06133">
    <property type="entry name" value="ERI-1_3'hExo_like"/>
    <property type="match status" value="1"/>
</dbReference>
<evidence type="ECO:0000259" key="4">
    <source>
        <dbReference type="SMART" id="SM00479"/>
    </source>
</evidence>
<accession>A0A081P0S0</accession>
<evidence type="ECO:0000313" key="6">
    <source>
        <dbReference type="Proteomes" id="UP000028123"/>
    </source>
</evidence>
<dbReference type="SMART" id="SM00479">
    <property type="entry name" value="EXOIII"/>
    <property type="match status" value="1"/>
</dbReference>
<dbReference type="InterPro" id="IPR012337">
    <property type="entry name" value="RNaseH-like_sf"/>
</dbReference>
<name>A0A081P0S0_9BACL</name>
<dbReference type="InterPro" id="IPR051274">
    <property type="entry name" value="3-5_Exoribonuclease"/>
</dbReference>
<feature type="domain" description="Exonuclease" evidence="4">
    <location>
        <begin position="2"/>
        <end position="177"/>
    </location>
</feature>
<evidence type="ECO:0000256" key="2">
    <source>
        <dbReference type="ARBA" id="ARBA00022801"/>
    </source>
</evidence>
<comment type="caution">
    <text evidence="5">The sequence shown here is derived from an EMBL/GenBank/DDBJ whole genome shotgun (WGS) entry which is preliminary data.</text>
</comment>
<gene>
    <name evidence="5" type="ORF">ET33_08340</name>
</gene>
<dbReference type="InterPro" id="IPR036397">
    <property type="entry name" value="RNaseH_sf"/>
</dbReference>
<dbReference type="EMBL" id="JNVM01000016">
    <property type="protein sequence ID" value="KEQ24293.1"/>
    <property type="molecule type" value="Genomic_DNA"/>
</dbReference>
<dbReference type="Proteomes" id="UP000028123">
    <property type="component" value="Unassembled WGS sequence"/>
</dbReference>
<dbReference type="Pfam" id="PF00929">
    <property type="entry name" value="RNase_T"/>
    <property type="match status" value="1"/>
</dbReference>
<evidence type="ECO:0000313" key="5">
    <source>
        <dbReference type="EMBL" id="KEQ24293.1"/>
    </source>
</evidence>
<dbReference type="GO" id="GO:0003676">
    <property type="term" value="F:nucleic acid binding"/>
    <property type="evidence" value="ECO:0007669"/>
    <property type="project" value="InterPro"/>
</dbReference>
<dbReference type="eggNOG" id="COG5018">
    <property type="taxonomic scope" value="Bacteria"/>
</dbReference>
<dbReference type="InterPro" id="IPR013520">
    <property type="entry name" value="Ribonucl_H"/>
</dbReference>
<dbReference type="PANTHER" id="PTHR23044:SF61">
    <property type="entry name" value="3'-5' EXORIBONUCLEASE 1-RELATED"/>
    <property type="match status" value="1"/>
</dbReference>
<keyword evidence="3 5" id="KW-0269">Exonuclease</keyword>
<dbReference type="GO" id="GO:0000175">
    <property type="term" value="F:3'-5'-RNA exonuclease activity"/>
    <property type="evidence" value="ECO:0007669"/>
    <property type="project" value="InterPro"/>
</dbReference>
<reference evidence="5 6" key="1">
    <citation type="submission" date="2014-06" db="EMBL/GenBank/DDBJ databases">
        <title>Draft genome sequence of Paenibacillus sp. MSt1.</title>
        <authorList>
            <person name="Aw Y.K."/>
            <person name="Ong K.S."/>
            <person name="Gan H.M."/>
            <person name="Lee S.M."/>
        </authorList>
    </citation>
    <scope>NUCLEOTIDE SEQUENCE [LARGE SCALE GENOMIC DNA]</scope>
    <source>
        <strain evidence="5 6">MSt1</strain>
    </source>
</reference>
<evidence type="ECO:0000256" key="1">
    <source>
        <dbReference type="ARBA" id="ARBA00022722"/>
    </source>
</evidence>
<dbReference type="InterPro" id="IPR047201">
    <property type="entry name" value="ERI-1_3'hExo-like"/>
</dbReference>
<keyword evidence="6" id="KW-1185">Reference proteome</keyword>
<sequence length="178" mass="21013">MNYIVFDLEATCWEDDRSKQNEIIEIGAVKINDKLETVDEFQTFIKPVLNPWLSDFCKKLTTITQEDVNQAQYFPQAIQQFQDWIGKEDYFLCSWGFYDKSQLTKDCELNRLDTHWLANHISIKHQHGKMIGKERGVGMERALDMLKLPLEGTHHRGIDDARNIAKIFVRIFDKLEFR</sequence>
<dbReference type="Gene3D" id="3.30.420.10">
    <property type="entry name" value="Ribonuclease H-like superfamily/Ribonuclease H"/>
    <property type="match status" value="1"/>
</dbReference>
<evidence type="ECO:0000256" key="3">
    <source>
        <dbReference type="ARBA" id="ARBA00022839"/>
    </source>
</evidence>